<evidence type="ECO:0000313" key="3">
    <source>
        <dbReference type="Proteomes" id="UP000624041"/>
    </source>
</evidence>
<dbReference type="AlphaFoldDB" id="A0A917XYX2"/>
<organism evidence="2 3">
    <name type="scientific">Oceanobacillus indicireducens</name>
    <dbReference type="NCBI Taxonomy" id="1004261"/>
    <lineage>
        <taxon>Bacteria</taxon>
        <taxon>Bacillati</taxon>
        <taxon>Bacillota</taxon>
        <taxon>Bacilli</taxon>
        <taxon>Bacillales</taxon>
        <taxon>Bacillaceae</taxon>
        <taxon>Oceanobacillus</taxon>
    </lineage>
</organism>
<reference evidence="2" key="1">
    <citation type="journal article" date="2014" name="Int. J. Syst. Evol. Microbiol.">
        <title>Complete genome sequence of Corynebacterium casei LMG S-19264T (=DSM 44701T), isolated from a smear-ripened cheese.</title>
        <authorList>
            <consortium name="US DOE Joint Genome Institute (JGI-PGF)"/>
            <person name="Walter F."/>
            <person name="Albersmeier A."/>
            <person name="Kalinowski J."/>
            <person name="Ruckert C."/>
        </authorList>
    </citation>
    <scope>NUCLEOTIDE SEQUENCE</scope>
    <source>
        <strain evidence="2">JCM 17251</strain>
    </source>
</reference>
<keyword evidence="1" id="KW-0812">Transmembrane</keyword>
<name>A0A917XYX2_9BACI</name>
<keyword evidence="3" id="KW-1185">Reference proteome</keyword>
<proteinExistence type="predicted"/>
<keyword evidence="1" id="KW-0472">Membrane</keyword>
<evidence type="ECO:0000256" key="1">
    <source>
        <dbReference type="SAM" id="Phobius"/>
    </source>
</evidence>
<dbReference type="RefSeq" id="WP_188857437.1">
    <property type="nucleotide sequence ID" value="NZ_BMOS01000014.1"/>
</dbReference>
<gene>
    <name evidence="2" type="ORF">GCM10007971_22730</name>
</gene>
<reference evidence="2" key="2">
    <citation type="submission" date="2020-09" db="EMBL/GenBank/DDBJ databases">
        <authorList>
            <person name="Sun Q."/>
            <person name="Ohkuma M."/>
        </authorList>
    </citation>
    <scope>NUCLEOTIDE SEQUENCE</scope>
    <source>
        <strain evidence="2">JCM 17251</strain>
    </source>
</reference>
<dbReference type="Proteomes" id="UP000624041">
    <property type="component" value="Unassembled WGS sequence"/>
</dbReference>
<keyword evidence="1" id="KW-1133">Transmembrane helix</keyword>
<protein>
    <submittedName>
        <fullName evidence="2">Uncharacterized protein</fullName>
    </submittedName>
</protein>
<evidence type="ECO:0000313" key="2">
    <source>
        <dbReference type="EMBL" id="GGN59532.1"/>
    </source>
</evidence>
<accession>A0A917XYX2</accession>
<dbReference type="EMBL" id="BMOS01000014">
    <property type="protein sequence ID" value="GGN59532.1"/>
    <property type="molecule type" value="Genomic_DNA"/>
</dbReference>
<feature type="transmembrane region" description="Helical" evidence="1">
    <location>
        <begin position="43"/>
        <end position="61"/>
    </location>
</feature>
<comment type="caution">
    <text evidence="2">The sequence shown here is derived from an EMBL/GenBank/DDBJ whole genome shotgun (WGS) entry which is preliminary data.</text>
</comment>
<sequence length="62" mass="7303">MEEQKEKSPKVAPTTNEDNLVVNKMMFNVLEKKLDSLLLADKYHRIFHTAYILLLLILILFQ</sequence>